<gene>
    <name evidence="2" type="ORF">GWI33_009263</name>
</gene>
<dbReference type="Proteomes" id="UP000625711">
    <property type="component" value="Unassembled WGS sequence"/>
</dbReference>
<feature type="region of interest" description="Disordered" evidence="1">
    <location>
        <begin position="1"/>
        <end position="71"/>
    </location>
</feature>
<evidence type="ECO:0000256" key="1">
    <source>
        <dbReference type="SAM" id="MobiDB-lite"/>
    </source>
</evidence>
<evidence type="ECO:0000313" key="2">
    <source>
        <dbReference type="EMBL" id="KAF7277715.1"/>
    </source>
</evidence>
<reference evidence="2" key="1">
    <citation type="submission" date="2020-08" db="EMBL/GenBank/DDBJ databases">
        <title>Genome sequencing and assembly of the red palm weevil Rhynchophorus ferrugineus.</title>
        <authorList>
            <person name="Dias G.B."/>
            <person name="Bergman C.M."/>
            <person name="Manee M."/>
        </authorList>
    </citation>
    <scope>NUCLEOTIDE SEQUENCE</scope>
    <source>
        <strain evidence="2">AA-2017</strain>
        <tissue evidence="2">Whole larva</tissue>
    </source>
</reference>
<dbReference type="EMBL" id="JAACXV010000414">
    <property type="protein sequence ID" value="KAF7277715.1"/>
    <property type="molecule type" value="Genomic_DNA"/>
</dbReference>
<evidence type="ECO:0000313" key="3">
    <source>
        <dbReference type="Proteomes" id="UP000625711"/>
    </source>
</evidence>
<keyword evidence="3" id="KW-1185">Reference proteome</keyword>
<accession>A0A834IB02</accession>
<dbReference type="AlphaFoldDB" id="A0A834IB02"/>
<name>A0A834IB02_RHYFE</name>
<protein>
    <submittedName>
        <fullName evidence="2">Uncharacterized protein</fullName>
    </submittedName>
</protein>
<proteinExistence type="predicted"/>
<feature type="compositionally biased region" description="Basic residues" evidence="1">
    <location>
        <begin position="40"/>
        <end position="56"/>
    </location>
</feature>
<sequence length="100" mass="11641">MFDSDPDSQISGRHHDARTKTDSQGPKKIGTDVSTTSRPPTKHFLRPRQKQKRRQHNITSFNMHKHRRGDRCPSVTFSCIIRSRPGGKQERQRHLRPSVM</sequence>
<comment type="caution">
    <text evidence="2">The sequence shown here is derived from an EMBL/GenBank/DDBJ whole genome shotgun (WGS) entry which is preliminary data.</text>
</comment>
<organism evidence="2 3">
    <name type="scientific">Rhynchophorus ferrugineus</name>
    <name type="common">Red palm weevil</name>
    <name type="synonym">Curculio ferrugineus</name>
    <dbReference type="NCBI Taxonomy" id="354439"/>
    <lineage>
        <taxon>Eukaryota</taxon>
        <taxon>Metazoa</taxon>
        <taxon>Ecdysozoa</taxon>
        <taxon>Arthropoda</taxon>
        <taxon>Hexapoda</taxon>
        <taxon>Insecta</taxon>
        <taxon>Pterygota</taxon>
        <taxon>Neoptera</taxon>
        <taxon>Endopterygota</taxon>
        <taxon>Coleoptera</taxon>
        <taxon>Polyphaga</taxon>
        <taxon>Cucujiformia</taxon>
        <taxon>Curculionidae</taxon>
        <taxon>Dryophthorinae</taxon>
        <taxon>Rhynchophorus</taxon>
    </lineage>
</organism>